<dbReference type="RefSeq" id="WP_179635356.1">
    <property type="nucleotide sequence ID" value="NZ_JACCFH010000001.1"/>
</dbReference>
<gene>
    <name evidence="6" type="ORF">BDD16_003737</name>
</gene>
<dbReference type="Proteomes" id="UP000518288">
    <property type="component" value="Unassembled WGS sequence"/>
</dbReference>
<dbReference type="Pfam" id="PF02518">
    <property type="entry name" value="HATPase_c"/>
    <property type="match status" value="1"/>
</dbReference>
<keyword evidence="1" id="KW-0808">Transferase</keyword>
<name>A0A7Y9U8M1_9BURK</name>
<keyword evidence="4" id="KW-0812">Transmembrane</keyword>
<dbReference type="CDD" id="cd19410">
    <property type="entry name" value="HK9-like_sensor"/>
    <property type="match status" value="1"/>
</dbReference>
<dbReference type="GO" id="GO:0046983">
    <property type="term" value="F:protein dimerization activity"/>
    <property type="evidence" value="ECO:0007669"/>
    <property type="project" value="InterPro"/>
</dbReference>
<evidence type="ECO:0000256" key="2">
    <source>
        <dbReference type="ARBA" id="ARBA00022777"/>
    </source>
</evidence>
<organism evidence="6 7">
    <name type="scientific">Sphaerotilus montanus</name>
    <dbReference type="NCBI Taxonomy" id="522889"/>
    <lineage>
        <taxon>Bacteria</taxon>
        <taxon>Pseudomonadati</taxon>
        <taxon>Pseudomonadota</taxon>
        <taxon>Betaproteobacteria</taxon>
        <taxon>Burkholderiales</taxon>
        <taxon>Sphaerotilaceae</taxon>
        <taxon>Sphaerotilus</taxon>
    </lineage>
</organism>
<dbReference type="Pfam" id="PF05227">
    <property type="entry name" value="CHASE3"/>
    <property type="match status" value="1"/>
</dbReference>
<dbReference type="InterPro" id="IPR050482">
    <property type="entry name" value="Sensor_HK_TwoCompSys"/>
</dbReference>
<dbReference type="SMART" id="SM00387">
    <property type="entry name" value="HATPase_c"/>
    <property type="match status" value="1"/>
</dbReference>
<evidence type="ECO:0000256" key="1">
    <source>
        <dbReference type="ARBA" id="ARBA00022679"/>
    </source>
</evidence>
<dbReference type="InterPro" id="IPR011712">
    <property type="entry name" value="Sig_transdc_His_kin_sub3_dim/P"/>
</dbReference>
<keyword evidence="2 6" id="KW-0418">Kinase</keyword>
<keyword evidence="3" id="KW-0902">Two-component regulatory system</keyword>
<dbReference type="Pfam" id="PF07730">
    <property type="entry name" value="HisKA_3"/>
    <property type="match status" value="1"/>
</dbReference>
<evidence type="ECO:0000256" key="3">
    <source>
        <dbReference type="ARBA" id="ARBA00023012"/>
    </source>
</evidence>
<evidence type="ECO:0000259" key="5">
    <source>
        <dbReference type="PROSITE" id="PS50109"/>
    </source>
</evidence>
<dbReference type="GO" id="GO:0000155">
    <property type="term" value="F:phosphorelay sensor kinase activity"/>
    <property type="evidence" value="ECO:0007669"/>
    <property type="project" value="InterPro"/>
</dbReference>
<dbReference type="CDD" id="cd16917">
    <property type="entry name" value="HATPase_UhpB-NarQ-NarX-like"/>
    <property type="match status" value="1"/>
</dbReference>
<evidence type="ECO:0000313" key="6">
    <source>
        <dbReference type="EMBL" id="NYG34751.1"/>
    </source>
</evidence>
<dbReference type="PANTHER" id="PTHR24421">
    <property type="entry name" value="NITRATE/NITRITE SENSOR PROTEIN NARX-RELATED"/>
    <property type="match status" value="1"/>
</dbReference>
<feature type="domain" description="Histidine kinase" evidence="5">
    <location>
        <begin position="237"/>
        <end position="430"/>
    </location>
</feature>
<keyword evidence="4" id="KW-0472">Membrane</keyword>
<dbReference type="InterPro" id="IPR007891">
    <property type="entry name" value="CHASE3"/>
</dbReference>
<dbReference type="PROSITE" id="PS50109">
    <property type="entry name" value="HIS_KIN"/>
    <property type="match status" value="1"/>
</dbReference>
<dbReference type="AlphaFoldDB" id="A0A7Y9U8M1"/>
<protein>
    <submittedName>
        <fullName evidence="6">Signal transduction histidine kinase</fullName>
    </submittedName>
</protein>
<keyword evidence="4" id="KW-1133">Transmembrane helix</keyword>
<evidence type="ECO:0000313" key="7">
    <source>
        <dbReference type="Proteomes" id="UP000518288"/>
    </source>
</evidence>
<dbReference type="PANTHER" id="PTHR24421:SF59">
    <property type="entry name" value="OXYGEN SENSOR HISTIDINE KINASE NREB"/>
    <property type="match status" value="1"/>
</dbReference>
<accession>A0A7Y9U8M1</accession>
<reference evidence="6 7" key="1">
    <citation type="submission" date="2020-07" db="EMBL/GenBank/DDBJ databases">
        <title>Genomic Encyclopedia of Archaeal and Bacterial Type Strains, Phase II (KMG-II): from individual species to whole genera.</title>
        <authorList>
            <person name="Goeker M."/>
        </authorList>
    </citation>
    <scope>NUCLEOTIDE SEQUENCE [LARGE SCALE GENOMIC DNA]</scope>
    <source>
        <strain evidence="6 7">DSM 21226</strain>
    </source>
</reference>
<feature type="transmembrane region" description="Helical" evidence="4">
    <location>
        <begin position="164"/>
        <end position="185"/>
    </location>
</feature>
<proteinExistence type="predicted"/>
<evidence type="ECO:0000256" key="4">
    <source>
        <dbReference type="SAM" id="Phobius"/>
    </source>
</evidence>
<dbReference type="EMBL" id="JACCFH010000001">
    <property type="protein sequence ID" value="NYG34751.1"/>
    <property type="molecule type" value="Genomic_DNA"/>
</dbReference>
<dbReference type="Gene3D" id="1.20.5.1930">
    <property type="match status" value="1"/>
</dbReference>
<sequence length="434" mass="48538">MAVLMLCVSELSYRESAGQLDQLVLKGQVRVQALQMLQRISDAESGKRGYLLVGGAEYMAPYVRAHDEALRTLAEMKRLYAELHDAEGESRRLELVRLVEARFGEMDEVLRLHGSGKSHLALEIVRSGIGRDLMDRVRVAVDALVQHENARIATGLKSVYETLWMSRIGVATMTLISLLVLTLFVRQGRELERQRVQRQAEIVEERDRLEAEVLRRTGDLTELARHLQTAREDERAHLARELHDELGALLTTAKLDAARIRPKLQQTLPDLVPCLSHLTETLNSGIALKRRIIEDLRPSTLSTLGLLPALEILCGEVQERSGLDILTRFEPVSLSSSADLTVYRVVQEALTNIVKYAQARTVQVELHNEPERVCVRVEDDGVGFDLSQTRIGSHGLRGMRFRVESENGRLEIASRAGQGTELTACLPRVAQGQG</sequence>
<dbReference type="InterPro" id="IPR005467">
    <property type="entry name" value="His_kinase_dom"/>
</dbReference>
<dbReference type="SUPFAM" id="SSF55874">
    <property type="entry name" value="ATPase domain of HSP90 chaperone/DNA topoisomerase II/histidine kinase"/>
    <property type="match status" value="1"/>
</dbReference>
<comment type="caution">
    <text evidence="6">The sequence shown here is derived from an EMBL/GenBank/DDBJ whole genome shotgun (WGS) entry which is preliminary data.</text>
</comment>
<dbReference type="GO" id="GO:0016020">
    <property type="term" value="C:membrane"/>
    <property type="evidence" value="ECO:0007669"/>
    <property type="project" value="InterPro"/>
</dbReference>
<dbReference type="InterPro" id="IPR036890">
    <property type="entry name" value="HATPase_C_sf"/>
</dbReference>
<keyword evidence="7" id="KW-1185">Reference proteome</keyword>
<dbReference type="InterPro" id="IPR003594">
    <property type="entry name" value="HATPase_dom"/>
</dbReference>
<dbReference type="Gene3D" id="3.30.565.10">
    <property type="entry name" value="Histidine kinase-like ATPase, C-terminal domain"/>
    <property type="match status" value="1"/>
</dbReference>